<organism evidence="2 3">
    <name type="scientific">Goodea atripinnis</name>
    <dbReference type="NCBI Taxonomy" id="208336"/>
    <lineage>
        <taxon>Eukaryota</taxon>
        <taxon>Metazoa</taxon>
        <taxon>Chordata</taxon>
        <taxon>Craniata</taxon>
        <taxon>Vertebrata</taxon>
        <taxon>Euteleostomi</taxon>
        <taxon>Actinopterygii</taxon>
        <taxon>Neopterygii</taxon>
        <taxon>Teleostei</taxon>
        <taxon>Neoteleostei</taxon>
        <taxon>Acanthomorphata</taxon>
        <taxon>Ovalentaria</taxon>
        <taxon>Atherinomorphae</taxon>
        <taxon>Cyprinodontiformes</taxon>
        <taxon>Goodeidae</taxon>
        <taxon>Goodea</taxon>
    </lineage>
</organism>
<sequence>MPIRGCQSTPPQGDVPYLSVLRFWLRRTPVASVPPYHRPLTTQNLPVGTPHGGLHMYTSMALPFKIPKKKQSEDSAHIHLQSPLSRLDGYCVESNRCCCLSEHHAGSHSGATSKLCWVWTARTQVELHRPITGHQEAGAANRSRDREERAGLTALVSAGPSSLNKTISVESVDCLAELRAEEHAGRLSSSALQRKADTATNGMVRGLKVLQAADAFLQPERLCLFQKKNSSSSGLEKTSESNRPSSSSAMKTTLSPKKTPSRRQRLDLKEDVMETQRDRWRQFRMRKTRPAVQHRRLKKPRLAPSEPSEFPLDPQVPV</sequence>
<evidence type="ECO:0000313" key="3">
    <source>
        <dbReference type="Proteomes" id="UP001476798"/>
    </source>
</evidence>
<accession>A0ABV0PF06</accession>
<protein>
    <submittedName>
        <fullName evidence="2">Uncharacterized protein</fullName>
    </submittedName>
</protein>
<feature type="compositionally biased region" description="Basic residues" evidence="1">
    <location>
        <begin position="282"/>
        <end position="301"/>
    </location>
</feature>
<keyword evidence="3" id="KW-1185">Reference proteome</keyword>
<comment type="caution">
    <text evidence="2">The sequence shown here is derived from an EMBL/GenBank/DDBJ whole genome shotgun (WGS) entry which is preliminary data.</text>
</comment>
<proteinExistence type="predicted"/>
<feature type="region of interest" description="Disordered" evidence="1">
    <location>
        <begin position="228"/>
        <end position="318"/>
    </location>
</feature>
<reference evidence="2 3" key="1">
    <citation type="submission" date="2021-06" db="EMBL/GenBank/DDBJ databases">
        <authorList>
            <person name="Palmer J.M."/>
        </authorList>
    </citation>
    <scope>NUCLEOTIDE SEQUENCE [LARGE SCALE GENOMIC DNA]</scope>
    <source>
        <strain evidence="2 3">GA_2019</strain>
        <tissue evidence="2">Muscle</tissue>
    </source>
</reference>
<feature type="compositionally biased region" description="Polar residues" evidence="1">
    <location>
        <begin position="243"/>
        <end position="258"/>
    </location>
</feature>
<name>A0ABV0PF06_9TELE</name>
<gene>
    <name evidence="2" type="ORF">GOODEAATRI_018115</name>
</gene>
<dbReference type="EMBL" id="JAHRIO010071486">
    <property type="protein sequence ID" value="MEQ2182056.1"/>
    <property type="molecule type" value="Genomic_DNA"/>
</dbReference>
<evidence type="ECO:0000313" key="2">
    <source>
        <dbReference type="EMBL" id="MEQ2182056.1"/>
    </source>
</evidence>
<feature type="compositionally biased region" description="Basic and acidic residues" evidence="1">
    <location>
        <begin position="264"/>
        <end position="281"/>
    </location>
</feature>
<dbReference type="Proteomes" id="UP001476798">
    <property type="component" value="Unassembled WGS sequence"/>
</dbReference>
<evidence type="ECO:0000256" key="1">
    <source>
        <dbReference type="SAM" id="MobiDB-lite"/>
    </source>
</evidence>